<keyword evidence="4 5" id="KW-0143">Chaperone</keyword>
<dbReference type="SMART" id="SM00988">
    <property type="entry name" value="UreE_N"/>
    <property type="match status" value="1"/>
</dbReference>
<comment type="function">
    <text evidence="5">Involved in urease metallocenter assembly. Binds nickel. Probably functions as a nickel donor during metallocenter assembly.</text>
</comment>
<name>A0A255G677_9ACTN</name>
<dbReference type="PIRSF" id="PIRSF036402">
    <property type="entry name" value="Ureas_acces_UreE"/>
    <property type="match status" value="1"/>
</dbReference>
<dbReference type="Gene3D" id="3.30.70.790">
    <property type="entry name" value="UreE, C-terminal domain"/>
    <property type="match status" value="1"/>
</dbReference>
<proteinExistence type="inferred from homology"/>
<dbReference type="GO" id="GO:0005737">
    <property type="term" value="C:cytoplasm"/>
    <property type="evidence" value="ECO:0007669"/>
    <property type="project" value="UniProtKB-SubCell"/>
</dbReference>
<keyword evidence="8" id="KW-1185">Reference proteome</keyword>
<dbReference type="HAMAP" id="MF_00822">
    <property type="entry name" value="UreE"/>
    <property type="match status" value="1"/>
</dbReference>
<organism evidence="7 8">
    <name type="scientific">Enemella evansiae</name>
    <dbReference type="NCBI Taxonomy" id="2016499"/>
    <lineage>
        <taxon>Bacteria</taxon>
        <taxon>Bacillati</taxon>
        <taxon>Actinomycetota</taxon>
        <taxon>Actinomycetes</taxon>
        <taxon>Propionibacteriales</taxon>
        <taxon>Propionibacteriaceae</taxon>
        <taxon>Enemella</taxon>
    </lineage>
</organism>
<dbReference type="GO" id="GO:0016151">
    <property type="term" value="F:nickel cation binding"/>
    <property type="evidence" value="ECO:0007669"/>
    <property type="project" value="UniProtKB-UniRule"/>
</dbReference>
<comment type="similarity">
    <text evidence="5">Belongs to the UreE family.</text>
</comment>
<dbReference type="Gene3D" id="2.60.260.20">
    <property type="entry name" value="Urease metallochaperone UreE, N-terminal domain"/>
    <property type="match status" value="1"/>
</dbReference>
<gene>
    <name evidence="5" type="primary">ureE</name>
    <name evidence="7" type="ORF">CGZ94_18925</name>
</gene>
<dbReference type="Proteomes" id="UP000215896">
    <property type="component" value="Unassembled WGS sequence"/>
</dbReference>
<reference evidence="7 8" key="1">
    <citation type="submission" date="2017-07" db="EMBL/GenBank/DDBJ databases">
        <title>Draft whole genome sequences of clinical Proprionibacteriaceae strains.</title>
        <authorList>
            <person name="Bernier A.-M."/>
            <person name="Bernard K."/>
            <person name="Domingo M.-C."/>
        </authorList>
    </citation>
    <scope>NUCLEOTIDE SEQUENCE [LARGE SCALE GENOMIC DNA]</scope>
    <source>
        <strain evidence="7 8">NML 030167</strain>
    </source>
</reference>
<dbReference type="Pfam" id="PF02814">
    <property type="entry name" value="UreE_N"/>
    <property type="match status" value="1"/>
</dbReference>
<dbReference type="RefSeq" id="WP_094406736.1">
    <property type="nucleotide sequence ID" value="NZ_NMVO01000017.1"/>
</dbReference>
<comment type="caution">
    <text evidence="7">The sequence shown here is derived from an EMBL/GenBank/DDBJ whole genome shotgun (WGS) entry which is preliminary data.</text>
</comment>
<evidence type="ECO:0000256" key="5">
    <source>
        <dbReference type="HAMAP-Rule" id="MF_00822"/>
    </source>
</evidence>
<protein>
    <recommendedName>
        <fullName evidence="5">Urease accessory protein UreE</fullName>
    </recommendedName>
</protein>
<dbReference type="AlphaFoldDB" id="A0A255G677"/>
<dbReference type="CDD" id="cd00571">
    <property type="entry name" value="UreE"/>
    <property type="match status" value="1"/>
</dbReference>
<dbReference type="SUPFAM" id="SSF69737">
    <property type="entry name" value="Urease metallochaperone UreE, C-terminal domain"/>
    <property type="match status" value="1"/>
</dbReference>
<dbReference type="GO" id="GO:0006457">
    <property type="term" value="P:protein folding"/>
    <property type="evidence" value="ECO:0007669"/>
    <property type="project" value="InterPro"/>
</dbReference>
<feature type="domain" description="UreE urease accessory N-terminal" evidence="6">
    <location>
        <begin position="6"/>
        <end position="69"/>
    </location>
</feature>
<dbReference type="InterPro" id="IPR036118">
    <property type="entry name" value="UreE_N_sf"/>
</dbReference>
<dbReference type="GO" id="GO:0051082">
    <property type="term" value="F:unfolded protein binding"/>
    <property type="evidence" value="ECO:0007669"/>
    <property type="project" value="UniProtKB-UniRule"/>
</dbReference>
<evidence type="ECO:0000256" key="2">
    <source>
        <dbReference type="ARBA" id="ARBA00022490"/>
    </source>
</evidence>
<keyword evidence="2 5" id="KW-0963">Cytoplasm</keyword>
<dbReference type="GO" id="GO:0019627">
    <property type="term" value="P:urea metabolic process"/>
    <property type="evidence" value="ECO:0007669"/>
    <property type="project" value="InterPro"/>
</dbReference>
<dbReference type="SUPFAM" id="SSF69287">
    <property type="entry name" value="Urease metallochaperone UreE, N-terminal domain"/>
    <property type="match status" value="1"/>
</dbReference>
<evidence type="ECO:0000256" key="1">
    <source>
        <dbReference type="ARBA" id="ARBA00004496"/>
    </source>
</evidence>
<dbReference type="GO" id="GO:0065003">
    <property type="term" value="P:protein-containing complex assembly"/>
    <property type="evidence" value="ECO:0007669"/>
    <property type="project" value="InterPro"/>
</dbReference>
<dbReference type="InterPro" id="IPR012406">
    <property type="entry name" value="UreE"/>
</dbReference>
<evidence type="ECO:0000313" key="7">
    <source>
        <dbReference type="EMBL" id="OYO09723.1"/>
    </source>
</evidence>
<evidence type="ECO:0000256" key="4">
    <source>
        <dbReference type="ARBA" id="ARBA00023186"/>
    </source>
</evidence>
<evidence type="ECO:0000259" key="6">
    <source>
        <dbReference type="SMART" id="SM00988"/>
    </source>
</evidence>
<comment type="subcellular location">
    <subcellularLocation>
        <location evidence="1 5">Cytoplasm</location>
    </subcellularLocation>
</comment>
<dbReference type="EMBL" id="NMVO01000017">
    <property type="protein sequence ID" value="OYO09723.1"/>
    <property type="molecule type" value="Genomic_DNA"/>
</dbReference>
<dbReference type="InterPro" id="IPR007864">
    <property type="entry name" value="UreE_C_dom"/>
</dbReference>
<sequence length="153" mass="17004">MLVEEITATLAELELADRHLERVRLPATDRTRAVQRVVTDHGTVLGLRLPRGTVLSDGDVLHADDTRVIVISSEASPVIVIRPRTMLDMGQVAHTLGNRHLPAQFETRGPDGLAEMIVPDDHTVVQHLAAQEIPHERTERVLAVPFRHAEHTH</sequence>
<dbReference type="InterPro" id="IPR004029">
    <property type="entry name" value="UreE_N"/>
</dbReference>
<evidence type="ECO:0000256" key="3">
    <source>
        <dbReference type="ARBA" id="ARBA00022596"/>
    </source>
</evidence>
<dbReference type="OrthoDB" id="9810882at2"/>
<dbReference type="Pfam" id="PF05194">
    <property type="entry name" value="UreE_C"/>
    <property type="match status" value="1"/>
</dbReference>
<evidence type="ECO:0000313" key="8">
    <source>
        <dbReference type="Proteomes" id="UP000215896"/>
    </source>
</evidence>
<keyword evidence="3 5" id="KW-0533">Nickel</keyword>
<accession>A0A255G677</accession>